<keyword evidence="1" id="KW-1133">Transmembrane helix</keyword>
<reference evidence="2 3" key="1">
    <citation type="submission" date="2019-09" db="EMBL/GenBank/DDBJ databases">
        <title>Polymorphobacter sp. isolated from a lake in China.</title>
        <authorList>
            <person name="Liu Z."/>
        </authorList>
    </citation>
    <scope>NUCLEOTIDE SEQUENCE [LARGE SCALE GENOMIC DNA]</scope>
    <source>
        <strain evidence="2 3">D40P</strain>
    </source>
</reference>
<keyword evidence="1" id="KW-0812">Transmembrane</keyword>
<feature type="transmembrane region" description="Helical" evidence="1">
    <location>
        <begin position="21"/>
        <end position="42"/>
    </location>
</feature>
<evidence type="ECO:0000313" key="2">
    <source>
        <dbReference type="EMBL" id="MQT16534.1"/>
    </source>
</evidence>
<feature type="transmembrane region" description="Helical" evidence="1">
    <location>
        <begin position="54"/>
        <end position="72"/>
    </location>
</feature>
<keyword evidence="1" id="KW-0472">Membrane</keyword>
<evidence type="ECO:0000256" key="1">
    <source>
        <dbReference type="SAM" id="Phobius"/>
    </source>
</evidence>
<accession>A0A7C9GWF5</accession>
<dbReference type="Proteomes" id="UP000481327">
    <property type="component" value="Unassembled WGS sequence"/>
</dbReference>
<name>A0A7C9GWF5_9SPHN</name>
<organism evidence="2 3">
    <name type="scientific">Sandarakinorhabdus fusca</name>
    <dbReference type="NCBI Taxonomy" id="1439888"/>
    <lineage>
        <taxon>Bacteria</taxon>
        <taxon>Pseudomonadati</taxon>
        <taxon>Pseudomonadota</taxon>
        <taxon>Alphaproteobacteria</taxon>
        <taxon>Sphingomonadales</taxon>
        <taxon>Sphingosinicellaceae</taxon>
        <taxon>Sandarakinorhabdus</taxon>
    </lineage>
</organism>
<dbReference type="AlphaFoldDB" id="A0A7C9GWF5"/>
<gene>
    <name evidence="2" type="ORF">F3168_04580</name>
</gene>
<comment type="caution">
    <text evidence="2">The sequence shown here is derived from an EMBL/GenBank/DDBJ whole genome shotgun (WGS) entry which is preliminary data.</text>
</comment>
<dbReference type="EMBL" id="WIOL01000001">
    <property type="protein sequence ID" value="MQT16534.1"/>
    <property type="molecule type" value="Genomic_DNA"/>
</dbReference>
<sequence>MTAFGNTRCVAKLRDLAQLRLLILSMLFVPGHAMAAQVPASVQRIADAASRDATRLSALVLVCVVFGLFVLADRRRRSRVRQASA</sequence>
<evidence type="ECO:0000313" key="3">
    <source>
        <dbReference type="Proteomes" id="UP000481327"/>
    </source>
</evidence>
<proteinExistence type="predicted"/>
<dbReference type="RefSeq" id="WP_152576924.1">
    <property type="nucleotide sequence ID" value="NZ_JAATJI010000001.1"/>
</dbReference>
<keyword evidence="3" id="KW-1185">Reference proteome</keyword>
<protein>
    <submittedName>
        <fullName evidence="2">Uncharacterized protein</fullName>
    </submittedName>
</protein>